<reference evidence="2" key="1">
    <citation type="submission" date="2016-10" db="EMBL/GenBank/DDBJ databases">
        <authorList>
            <person name="Varghese N."/>
            <person name="Submissions S."/>
        </authorList>
    </citation>
    <scope>NUCLEOTIDE SEQUENCE [LARGE SCALE GENOMIC DNA]</scope>
    <source>
        <strain evidence="2">CGMCC 1.8975</strain>
    </source>
</reference>
<dbReference type="STRING" id="651662.SAMN04488069_11332"/>
<dbReference type="Gene3D" id="3.40.50.1820">
    <property type="entry name" value="alpha/beta hydrolase"/>
    <property type="match status" value="1"/>
</dbReference>
<dbReference type="AlphaFoldDB" id="A0A1H3MKN3"/>
<dbReference type="InterPro" id="IPR029058">
    <property type="entry name" value="AB_hydrolase_fold"/>
</dbReference>
<dbReference type="SUPFAM" id="SSF53474">
    <property type="entry name" value="alpha/beta-Hydrolases"/>
    <property type="match status" value="1"/>
</dbReference>
<evidence type="ECO:0008006" key="3">
    <source>
        <dbReference type="Google" id="ProtNLM"/>
    </source>
</evidence>
<protein>
    <recommendedName>
        <fullName evidence="3">Alpha/beta hydrolase family protein</fullName>
    </recommendedName>
</protein>
<name>A0A1H3MKN3_9BACT</name>
<gene>
    <name evidence="1" type="ORF">SAMN04488069_11332</name>
</gene>
<accession>A0A1H3MKN3</accession>
<organism evidence="1 2">
    <name type="scientific">Hymenobacter psychrophilus</name>
    <dbReference type="NCBI Taxonomy" id="651662"/>
    <lineage>
        <taxon>Bacteria</taxon>
        <taxon>Pseudomonadati</taxon>
        <taxon>Bacteroidota</taxon>
        <taxon>Cytophagia</taxon>
        <taxon>Cytophagales</taxon>
        <taxon>Hymenobacteraceae</taxon>
        <taxon>Hymenobacter</taxon>
    </lineage>
</organism>
<evidence type="ECO:0000313" key="1">
    <source>
        <dbReference type="EMBL" id="SDY76894.1"/>
    </source>
</evidence>
<dbReference type="EMBL" id="FNOV01000013">
    <property type="protein sequence ID" value="SDY76894.1"/>
    <property type="molecule type" value="Genomic_DNA"/>
</dbReference>
<sequence length="83" mass="9065">MKCPVLLLAGTADLSVNPETNLPPLNKALRANRTVVSRKLPDVNHLLQGPASSWVMVNGAPRPTFSPEAQELIRAWVMELPKP</sequence>
<dbReference type="OrthoDB" id="9809549at2"/>
<evidence type="ECO:0000313" key="2">
    <source>
        <dbReference type="Proteomes" id="UP000199249"/>
    </source>
</evidence>
<dbReference type="Proteomes" id="UP000199249">
    <property type="component" value="Unassembled WGS sequence"/>
</dbReference>
<proteinExistence type="predicted"/>
<keyword evidence="2" id="KW-1185">Reference proteome</keyword>